<name>A0A0D2ISI6_9EURO</name>
<proteinExistence type="predicted"/>
<dbReference type="PANTHER" id="PTHR34502">
    <property type="entry name" value="DUF6594 DOMAIN-CONTAINING PROTEIN-RELATED"/>
    <property type="match status" value="1"/>
</dbReference>
<dbReference type="RefSeq" id="XP_013276080.1">
    <property type="nucleotide sequence ID" value="XM_013420626.1"/>
</dbReference>
<dbReference type="Proteomes" id="UP000053617">
    <property type="component" value="Unassembled WGS sequence"/>
</dbReference>
<accession>A0A0D2ISI6</accession>
<feature type="domain" description="DUF6594" evidence="2">
    <location>
        <begin position="18"/>
        <end position="272"/>
    </location>
</feature>
<feature type="transmembrane region" description="Helical" evidence="1">
    <location>
        <begin position="235"/>
        <end position="253"/>
    </location>
</feature>
<evidence type="ECO:0000313" key="3">
    <source>
        <dbReference type="EMBL" id="KIX08944.1"/>
    </source>
</evidence>
<keyword evidence="1" id="KW-0812">Transmembrane</keyword>
<dbReference type="AlphaFoldDB" id="A0A0D2ISI6"/>
<evidence type="ECO:0000259" key="2">
    <source>
        <dbReference type="Pfam" id="PF20237"/>
    </source>
</evidence>
<dbReference type="EMBL" id="KN847475">
    <property type="protein sequence ID" value="KIX08944.1"/>
    <property type="molecule type" value="Genomic_DNA"/>
</dbReference>
<evidence type="ECO:0000256" key="1">
    <source>
        <dbReference type="SAM" id="Phobius"/>
    </source>
</evidence>
<dbReference type="PANTHER" id="PTHR34502:SF5">
    <property type="entry name" value="DUF6594 DOMAIN-CONTAINING PROTEIN"/>
    <property type="match status" value="1"/>
</dbReference>
<reference evidence="3 4" key="1">
    <citation type="submission" date="2015-01" db="EMBL/GenBank/DDBJ databases">
        <title>The Genome Sequence of Rhinocladiella mackenzie CBS 650.93.</title>
        <authorList>
            <consortium name="The Broad Institute Genomics Platform"/>
            <person name="Cuomo C."/>
            <person name="de Hoog S."/>
            <person name="Gorbushina A."/>
            <person name="Stielow B."/>
            <person name="Teixiera M."/>
            <person name="Abouelleil A."/>
            <person name="Chapman S.B."/>
            <person name="Priest M."/>
            <person name="Young S.K."/>
            <person name="Wortman J."/>
            <person name="Nusbaum C."/>
            <person name="Birren B."/>
        </authorList>
    </citation>
    <scope>NUCLEOTIDE SEQUENCE [LARGE SCALE GENOMIC DNA]</scope>
    <source>
        <strain evidence="3 4">CBS 650.93</strain>
    </source>
</reference>
<dbReference type="InterPro" id="IPR046529">
    <property type="entry name" value="DUF6594"/>
</dbReference>
<feature type="transmembrane region" description="Helical" evidence="1">
    <location>
        <begin position="259"/>
        <end position="279"/>
    </location>
</feature>
<dbReference type="HOGENOM" id="CLU_051118_2_1_1"/>
<dbReference type="VEuPathDB" id="FungiDB:Z518_00022"/>
<protein>
    <recommendedName>
        <fullName evidence="2">DUF6594 domain-containing protein</fullName>
    </recommendedName>
</protein>
<dbReference type="OrthoDB" id="3533814at2759"/>
<dbReference type="Pfam" id="PF20237">
    <property type="entry name" value="DUF6594"/>
    <property type="match status" value="1"/>
</dbReference>
<gene>
    <name evidence="3" type="ORF">Z518_00022</name>
</gene>
<evidence type="ECO:0000313" key="4">
    <source>
        <dbReference type="Proteomes" id="UP000053617"/>
    </source>
</evidence>
<keyword evidence="4" id="KW-1185">Reference proteome</keyword>
<keyword evidence="1" id="KW-0472">Membrane</keyword>
<organism evidence="3 4">
    <name type="scientific">Rhinocladiella mackenziei CBS 650.93</name>
    <dbReference type="NCBI Taxonomy" id="1442369"/>
    <lineage>
        <taxon>Eukaryota</taxon>
        <taxon>Fungi</taxon>
        <taxon>Dikarya</taxon>
        <taxon>Ascomycota</taxon>
        <taxon>Pezizomycotina</taxon>
        <taxon>Eurotiomycetes</taxon>
        <taxon>Chaetothyriomycetidae</taxon>
        <taxon>Chaetothyriales</taxon>
        <taxon>Herpotrichiellaceae</taxon>
        <taxon>Rhinocladiella</taxon>
    </lineage>
</organism>
<dbReference type="GeneID" id="25288093"/>
<keyword evidence="1" id="KW-1133">Transmembrane helix</keyword>
<sequence>MTASSNTSSQQPYCKRGYMRLAEYMAWDPAMAILPRFRSLNIYNLLLLQAEISELDEALTKAVKGADSTDEPRNVISTQLRQKLGEYNQAVVNQIIINNQPNPGWDNLADLLKWLKHTRGGNSQLRGPGADVWYPPEIGGRPHNDHSALDARNSRKSILEKLVSRHGNRLLRRLPGSMISKRPFLPEEGSTACTMYSNVESFEKIGDNLASFSAAILMLIPVVVLHFLRSANMRLLVIVIFSICFTALLVTTTKAERSQVIAASAAFVAVQVVYVGSALTQ</sequence>
<feature type="transmembrane region" description="Helical" evidence="1">
    <location>
        <begin position="209"/>
        <end position="228"/>
    </location>
</feature>
<dbReference type="STRING" id="1442369.A0A0D2ISI6"/>